<dbReference type="SUPFAM" id="SSF102705">
    <property type="entry name" value="NIF3 (NGG1p interacting factor 3)-like"/>
    <property type="match status" value="1"/>
</dbReference>
<evidence type="ECO:0000256" key="2">
    <source>
        <dbReference type="ARBA" id="ARBA00011643"/>
    </source>
</evidence>
<dbReference type="EMBL" id="CP054257">
    <property type="protein sequence ID" value="QTQ12700.1"/>
    <property type="molecule type" value="Genomic_DNA"/>
</dbReference>
<evidence type="ECO:0000256" key="5">
    <source>
        <dbReference type="PIRSR" id="PIRSR602678-1"/>
    </source>
</evidence>
<dbReference type="PANTHER" id="PTHR13799:SF14">
    <property type="entry name" value="GTP CYCLOHYDROLASE 1 TYPE 2 HOMOLOG"/>
    <property type="match status" value="1"/>
</dbReference>
<dbReference type="InterPro" id="IPR036069">
    <property type="entry name" value="DUF34/NIF3_sf"/>
</dbReference>
<evidence type="ECO:0000256" key="1">
    <source>
        <dbReference type="ARBA" id="ARBA00006964"/>
    </source>
</evidence>
<dbReference type="PANTHER" id="PTHR13799">
    <property type="entry name" value="NGG1 INTERACTING FACTOR 3"/>
    <property type="match status" value="1"/>
</dbReference>
<feature type="binding site" evidence="5">
    <location>
        <position position="69"/>
    </location>
    <ligand>
        <name>a divalent metal cation</name>
        <dbReference type="ChEBI" id="CHEBI:60240"/>
        <label>1</label>
    </ligand>
</feature>
<evidence type="ECO:0000313" key="6">
    <source>
        <dbReference type="EMBL" id="QTQ12700.1"/>
    </source>
</evidence>
<accession>A0A975F1S2</accession>
<organism evidence="6 7">
    <name type="scientific">Treponema parvum</name>
    <dbReference type="NCBI Taxonomy" id="138851"/>
    <lineage>
        <taxon>Bacteria</taxon>
        <taxon>Pseudomonadati</taxon>
        <taxon>Spirochaetota</taxon>
        <taxon>Spirochaetia</taxon>
        <taxon>Spirochaetales</taxon>
        <taxon>Treponemataceae</taxon>
        <taxon>Treponema</taxon>
    </lineage>
</organism>
<dbReference type="InterPro" id="IPR002678">
    <property type="entry name" value="DUF34/NIF3"/>
</dbReference>
<evidence type="ECO:0000256" key="4">
    <source>
        <dbReference type="ARBA" id="ARBA00022723"/>
    </source>
</evidence>
<feature type="binding site" evidence="5">
    <location>
        <position position="227"/>
    </location>
    <ligand>
        <name>a divalent metal cation</name>
        <dbReference type="ChEBI" id="CHEBI:60240"/>
        <label>1</label>
    </ligand>
</feature>
<dbReference type="Proteomes" id="UP000671995">
    <property type="component" value="Chromosome"/>
</dbReference>
<feature type="binding site" evidence="5">
    <location>
        <position position="68"/>
    </location>
    <ligand>
        <name>a divalent metal cation</name>
        <dbReference type="ChEBI" id="CHEBI:60240"/>
        <label>1</label>
    </ligand>
</feature>
<dbReference type="GO" id="GO:0046872">
    <property type="term" value="F:metal ion binding"/>
    <property type="evidence" value="ECO:0007669"/>
    <property type="project" value="UniProtKB-KW"/>
</dbReference>
<dbReference type="RefSeq" id="WP_210117412.1">
    <property type="nucleotide sequence ID" value="NZ_CP054257.1"/>
</dbReference>
<reference evidence="6" key="1">
    <citation type="submission" date="2020-05" db="EMBL/GenBank/DDBJ databases">
        <authorList>
            <person name="Zeng H."/>
            <person name="Chan Y.K."/>
            <person name="Watt R.M."/>
        </authorList>
    </citation>
    <scope>NUCLEOTIDE SEQUENCE</scope>
    <source>
        <strain evidence="6">ATCC 700773</strain>
    </source>
</reference>
<comment type="similarity">
    <text evidence="1">Belongs to the GTP cyclohydrolase I type 2/NIF3 family.</text>
</comment>
<evidence type="ECO:0000313" key="7">
    <source>
        <dbReference type="Proteomes" id="UP000671995"/>
    </source>
</evidence>
<name>A0A975F1S2_9SPIR</name>
<feature type="binding site" evidence="5">
    <location>
        <position position="223"/>
    </location>
    <ligand>
        <name>a divalent metal cation</name>
        <dbReference type="ChEBI" id="CHEBI:60240"/>
        <label>1</label>
    </ligand>
</feature>
<dbReference type="FunFam" id="3.40.1390.30:FF:000001">
    <property type="entry name" value="GTP cyclohydrolase 1 type 2"/>
    <property type="match status" value="1"/>
</dbReference>
<proteinExistence type="inferred from homology"/>
<dbReference type="GO" id="GO:0005737">
    <property type="term" value="C:cytoplasm"/>
    <property type="evidence" value="ECO:0007669"/>
    <property type="project" value="TreeGrafter"/>
</dbReference>
<gene>
    <name evidence="6" type="ORF">HRI96_11130</name>
</gene>
<dbReference type="NCBIfam" id="TIGR00486">
    <property type="entry name" value="YbgI_SA1388"/>
    <property type="match status" value="1"/>
</dbReference>
<reference evidence="6" key="2">
    <citation type="journal article" date="2021" name="Microbiol. Resour. Announc.">
        <title>Complete Genome Sequences of Three Human Oral Treponema parvum Isolates.</title>
        <authorList>
            <person name="Zeng H."/>
            <person name="Watt R.M."/>
        </authorList>
    </citation>
    <scope>NUCLEOTIDE SEQUENCE</scope>
    <source>
        <strain evidence="6">ATCC 700773</strain>
    </source>
</reference>
<dbReference type="AlphaFoldDB" id="A0A975F1S2"/>
<protein>
    <recommendedName>
        <fullName evidence="3">GTP cyclohydrolase 1 type 2 homolog</fullName>
    </recommendedName>
</protein>
<comment type="subunit">
    <text evidence="2">Homohexamer.</text>
</comment>
<dbReference type="Gene3D" id="3.40.1390.30">
    <property type="entry name" value="NIF3 (NGG1p interacting factor 3)-like"/>
    <property type="match status" value="2"/>
</dbReference>
<dbReference type="Pfam" id="PF01784">
    <property type="entry name" value="DUF34_NIF3"/>
    <property type="match status" value="1"/>
</dbReference>
<evidence type="ECO:0000256" key="3">
    <source>
        <dbReference type="ARBA" id="ARBA00022112"/>
    </source>
</evidence>
<feature type="binding site" evidence="5">
    <location>
        <position position="105"/>
    </location>
    <ligand>
        <name>a divalent metal cation</name>
        <dbReference type="ChEBI" id="CHEBI:60240"/>
        <label>1</label>
    </ligand>
</feature>
<sequence length="255" mass="27700">MTLTELDAYFNGFLRKEDFINDPSKNGIQISNSSPSGKQIIKVAFAVDACAATALRAAEEGADLLFVHHGLFWGQCDTITGVHYERINIFLKNDLALYASHIPLDSNSSVGNNYGIAFRLGLTDLSPFGQWRGMTIGVKGALPNPLTVEELSQRALNKGEKPLYVLPFGVKKIRTVAIISGAAGEDHVQAANEGIDAYITGEIGHEVFHSAKELKLNLIAGGHYQTETVGINLVRQKLEKETGIKTVFIDFPTGL</sequence>
<keyword evidence="4 5" id="KW-0479">Metal-binding</keyword>